<dbReference type="EMBL" id="CM000839">
    <property type="protein sequence ID" value="KRH55879.1"/>
    <property type="molecule type" value="Genomic_DNA"/>
</dbReference>
<dbReference type="InParanoid" id="A0A0R0JMZ1"/>
<dbReference type="PANTHER" id="PTHR21096">
    <property type="entry name" value="PROTEIN FAM136A"/>
    <property type="match status" value="1"/>
</dbReference>
<protein>
    <submittedName>
        <fullName evidence="2 3">Uncharacterized protein</fullName>
    </submittedName>
</protein>
<organism evidence="2">
    <name type="scientific">Glycine max</name>
    <name type="common">Soybean</name>
    <name type="synonym">Glycine hispida</name>
    <dbReference type="NCBI Taxonomy" id="3847"/>
    <lineage>
        <taxon>Eukaryota</taxon>
        <taxon>Viridiplantae</taxon>
        <taxon>Streptophyta</taxon>
        <taxon>Embryophyta</taxon>
        <taxon>Tracheophyta</taxon>
        <taxon>Spermatophyta</taxon>
        <taxon>Magnoliopsida</taxon>
        <taxon>eudicotyledons</taxon>
        <taxon>Gunneridae</taxon>
        <taxon>Pentapetalae</taxon>
        <taxon>rosids</taxon>
        <taxon>fabids</taxon>
        <taxon>Fabales</taxon>
        <taxon>Fabaceae</taxon>
        <taxon>Papilionoideae</taxon>
        <taxon>50 kb inversion clade</taxon>
        <taxon>NPAAA clade</taxon>
        <taxon>indigoferoid/millettioid clade</taxon>
        <taxon>Phaseoleae</taxon>
        <taxon>Glycine</taxon>
        <taxon>Glycine subgen. Soja</taxon>
    </lineage>
</organism>
<dbReference type="Pfam" id="PF05811">
    <property type="entry name" value="DUF842"/>
    <property type="match status" value="1"/>
</dbReference>
<dbReference type="Proteomes" id="UP000008827">
    <property type="component" value="Chromosome 6"/>
</dbReference>
<dbReference type="OrthoDB" id="9975421at2759"/>
<gene>
    <name evidence="2" type="ORF">GLYMA_06G288200</name>
</gene>
<keyword evidence="4" id="KW-1185">Reference proteome</keyword>
<dbReference type="Gramene" id="KRH55879">
    <property type="protein sequence ID" value="KRH55879"/>
    <property type="gene ID" value="GLYMA_06G288200"/>
</dbReference>
<dbReference type="InterPro" id="IPR008560">
    <property type="entry name" value="DUF842_euk"/>
</dbReference>
<accession>A0A0R0JMZ1</accession>
<proteinExistence type="inferred from homology"/>
<evidence type="ECO:0000256" key="1">
    <source>
        <dbReference type="ARBA" id="ARBA00009952"/>
    </source>
</evidence>
<sequence>MDNTEAEEQLASEMLLNQKLEELDEAYQTKISHVYDYANFTLPQKQEEVINCVNNCADRLTKVQKALNNEINMFEQKMGKSVLVCQLKHDEAKLQQKAGAGPDLVSCLDQAIQENIKFLPDINKLKAAFGISDDSS</sequence>
<reference evidence="2" key="3">
    <citation type="submission" date="2018-07" db="EMBL/GenBank/DDBJ databases">
        <title>WGS assembly of Glycine max.</title>
        <authorList>
            <person name="Schmutz J."/>
            <person name="Cannon S."/>
            <person name="Schlueter J."/>
            <person name="Ma J."/>
            <person name="Mitros T."/>
            <person name="Nelson W."/>
            <person name="Hyten D."/>
            <person name="Song Q."/>
            <person name="Thelen J."/>
            <person name="Cheng J."/>
            <person name="Xu D."/>
            <person name="Hellsten U."/>
            <person name="May G."/>
            <person name="Yu Y."/>
            <person name="Sakurai T."/>
            <person name="Umezawa T."/>
            <person name="Bhattacharyya M."/>
            <person name="Sandhu D."/>
            <person name="Valliyodan B."/>
            <person name="Lindquist E."/>
            <person name="Peto M."/>
            <person name="Grant D."/>
            <person name="Shu S."/>
            <person name="Goodstein D."/>
            <person name="Barry K."/>
            <person name="Futrell-Griggs M."/>
            <person name="Abernathy B."/>
            <person name="Du J."/>
            <person name="Tian Z."/>
            <person name="Zhu L."/>
            <person name="Gill N."/>
            <person name="Joshi T."/>
            <person name="Libault M."/>
            <person name="Sethuraman A."/>
            <person name="Zhang X."/>
            <person name="Shinozaki K."/>
            <person name="Nguyen H."/>
            <person name="Wing R."/>
            <person name="Cregan P."/>
            <person name="Specht J."/>
            <person name="Grimwood J."/>
            <person name="Rokhsar D."/>
            <person name="Stacey G."/>
            <person name="Shoemaker R."/>
            <person name="Jackson S."/>
        </authorList>
    </citation>
    <scope>NUCLEOTIDE SEQUENCE</scope>
    <source>
        <tissue evidence="2">Callus</tissue>
    </source>
</reference>
<dbReference type="GO" id="GO:0005737">
    <property type="term" value="C:cytoplasm"/>
    <property type="evidence" value="ECO:0000318"/>
    <property type="project" value="GO_Central"/>
</dbReference>
<evidence type="ECO:0000313" key="2">
    <source>
        <dbReference type="EMBL" id="KRH55879.1"/>
    </source>
</evidence>
<reference evidence="3" key="2">
    <citation type="submission" date="2018-02" db="UniProtKB">
        <authorList>
            <consortium name="EnsemblPlants"/>
        </authorList>
    </citation>
    <scope>IDENTIFICATION</scope>
    <source>
        <strain evidence="3">Williams 82</strain>
    </source>
</reference>
<name>A0A0R0JMZ1_SOYBN</name>
<evidence type="ECO:0000313" key="3">
    <source>
        <dbReference type="EnsemblPlants" id="KRH55879"/>
    </source>
</evidence>
<dbReference type="PANTHER" id="PTHR21096:SF0">
    <property type="entry name" value="PROTEIN FAM136A"/>
    <property type="match status" value="1"/>
</dbReference>
<dbReference type="AlphaFoldDB" id="A0A0R0JMZ1"/>
<dbReference type="EnsemblPlants" id="KRH55879">
    <property type="protein sequence ID" value="KRH55879"/>
    <property type="gene ID" value="GLYMA_06G288200"/>
</dbReference>
<evidence type="ECO:0000313" key="4">
    <source>
        <dbReference type="Proteomes" id="UP000008827"/>
    </source>
</evidence>
<reference evidence="2 3" key="1">
    <citation type="journal article" date="2010" name="Nature">
        <title>Genome sequence of the palaeopolyploid soybean.</title>
        <authorList>
            <person name="Schmutz J."/>
            <person name="Cannon S.B."/>
            <person name="Schlueter J."/>
            <person name="Ma J."/>
            <person name="Mitros T."/>
            <person name="Nelson W."/>
            <person name="Hyten D.L."/>
            <person name="Song Q."/>
            <person name="Thelen J.J."/>
            <person name="Cheng J."/>
            <person name="Xu D."/>
            <person name="Hellsten U."/>
            <person name="May G.D."/>
            <person name="Yu Y."/>
            <person name="Sakurai T."/>
            <person name="Umezawa T."/>
            <person name="Bhattacharyya M.K."/>
            <person name="Sandhu D."/>
            <person name="Valliyodan B."/>
            <person name="Lindquist E."/>
            <person name="Peto M."/>
            <person name="Grant D."/>
            <person name="Shu S."/>
            <person name="Goodstein D."/>
            <person name="Barry K."/>
            <person name="Futrell-Griggs M."/>
            <person name="Abernathy B."/>
            <person name="Du J."/>
            <person name="Tian Z."/>
            <person name="Zhu L."/>
            <person name="Gill N."/>
            <person name="Joshi T."/>
            <person name="Libault M."/>
            <person name="Sethuraman A."/>
            <person name="Zhang X.-C."/>
            <person name="Shinozaki K."/>
            <person name="Nguyen H.T."/>
            <person name="Wing R.A."/>
            <person name="Cregan P."/>
            <person name="Specht J."/>
            <person name="Grimwood J."/>
            <person name="Rokhsar D."/>
            <person name="Stacey G."/>
            <person name="Shoemaker R.C."/>
            <person name="Jackson S.A."/>
        </authorList>
    </citation>
    <scope>NUCLEOTIDE SEQUENCE [LARGE SCALE GENOMIC DNA]</scope>
    <source>
        <strain evidence="3">cv. Williams 82</strain>
        <tissue evidence="2">Callus</tissue>
    </source>
</reference>
<comment type="similarity">
    <text evidence="1">Belongs to the FAM136 family.</text>
</comment>